<dbReference type="AlphaFoldDB" id="A0A672MHC5"/>
<protein>
    <recommendedName>
        <fullName evidence="2">TSEN34 N-terminal domain-containing protein</fullName>
    </recommendedName>
</protein>
<dbReference type="GO" id="GO:0000213">
    <property type="term" value="F:tRNA-intron lyase activity"/>
    <property type="evidence" value="ECO:0007669"/>
    <property type="project" value="TreeGrafter"/>
</dbReference>
<keyword evidence="1" id="KW-0456">Lyase</keyword>
<dbReference type="InParanoid" id="A0A672MHC5"/>
<reference evidence="3" key="1">
    <citation type="submission" date="2025-08" db="UniProtKB">
        <authorList>
            <consortium name="Ensembl"/>
        </authorList>
    </citation>
    <scope>IDENTIFICATION</scope>
</reference>
<accession>A0A672MHC5</accession>
<dbReference type="GO" id="GO:0000379">
    <property type="term" value="P:tRNA-type intron splice site recognition and cleavage"/>
    <property type="evidence" value="ECO:0007669"/>
    <property type="project" value="TreeGrafter"/>
</dbReference>
<evidence type="ECO:0000256" key="1">
    <source>
        <dbReference type="ARBA" id="ARBA00023239"/>
    </source>
</evidence>
<dbReference type="InterPro" id="IPR059049">
    <property type="entry name" value="TSEN34_N"/>
</dbReference>
<dbReference type="Ensembl" id="ENSSGRT00000039718.1">
    <property type="protein sequence ID" value="ENSSGRP00000037023.1"/>
    <property type="gene ID" value="ENSSGRG00000020435.1"/>
</dbReference>
<keyword evidence="4" id="KW-1185">Reference proteome</keyword>
<dbReference type="Pfam" id="PF26577">
    <property type="entry name" value="TSEN34_N"/>
    <property type="match status" value="1"/>
</dbReference>
<sequence>PLIDLTVLAQPISSSMEVKEDMGTQSEHQTSKDALIDISFCGSTPLLWKVSGMKRGRSVGVIGAVVGSLARQPRQNVRLGRPLELLQEEALLLEETMLSSIYLSILKWARGDEERHSEAVRQYEAGLESSSKEQCALALEDKETVLRRIMNEKENGERVSGKIINRTH</sequence>
<dbReference type="FunCoup" id="A0A672MHC5">
    <property type="interactions" value="522"/>
</dbReference>
<dbReference type="Proteomes" id="UP000472262">
    <property type="component" value="Unassembled WGS sequence"/>
</dbReference>
<feature type="domain" description="TSEN34 N-terminal" evidence="2">
    <location>
        <begin position="36"/>
        <end position="96"/>
    </location>
</feature>
<proteinExistence type="predicted"/>
<dbReference type="PANTHER" id="PTHR13070:SF0">
    <property type="entry name" value="TRNA-SPLICING ENDONUCLEASE SUBUNIT SEN34"/>
    <property type="match status" value="1"/>
</dbReference>
<organism evidence="3 4">
    <name type="scientific">Sinocyclocheilus grahami</name>
    <name type="common">Dianchi golden-line fish</name>
    <name type="synonym">Barbus grahami</name>
    <dbReference type="NCBI Taxonomy" id="75366"/>
    <lineage>
        <taxon>Eukaryota</taxon>
        <taxon>Metazoa</taxon>
        <taxon>Chordata</taxon>
        <taxon>Craniata</taxon>
        <taxon>Vertebrata</taxon>
        <taxon>Euteleostomi</taxon>
        <taxon>Actinopterygii</taxon>
        <taxon>Neopterygii</taxon>
        <taxon>Teleostei</taxon>
        <taxon>Ostariophysi</taxon>
        <taxon>Cypriniformes</taxon>
        <taxon>Cyprinidae</taxon>
        <taxon>Cyprininae</taxon>
        <taxon>Sinocyclocheilus</taxon>
    </lineage>
</organism>
<evidence type="ECO:0000259" key="2">
    <source>
        <dbReference type="Pfam" id="PF26577"/>
    </source>
</evidence>
<name>A0A672MHC5_SINGR</name>
<evidence type="ECO:0000313" key="3">
    <source>
        <dbReference type="Ensembl" id="ENSSGRP00000037023.1"/>
    </source>
</evidence>
<evidence type="ECO:0000313" key="4">
    <source>
        <dbReference type="Proteomes" id="UP000472262"/>
    </source>
</evidence>
<reference evidence="3" key="2">
    <citation type="submission" date="2025-09" db="UniProtKB">
        <authorList>
            <consortium name="Ensembl"/>
        </authorList>
    </citation>
    <scope>IDENTIFICATION</scope>
</reference>
<dbReference type="PANTHER" id="PTHR13070">
    <property type="entry name" value="TRNA-SPLICING ENDONUCLEASE SUBUNIT SEN34-RELATED"/>
    <property type="match status" value="1"/>
</dbReference>